<protein>
    <submittedName>
        <fullName evidence="1">Integrase catalytic domain-containing protein</fullName>
    </submittedName>
</protein>
<evidence type="ECO:0000313" key="2">
    <source>
        <dbReference type="Proteomes" id="UP000887159"/>
    </source>
</evidence>
<reference evidence="1" key="1">
    <citation type="submission" date="2020-08" db="EMBL/GenBank/DDBJ databases">
        <title>Multicomponent nature underlies the extraordinary mechanical properties of spider dragline silk.</title>
        <authorList>
            <person name="Kono N."/>
            <person name="Nakamura H."/>
            <person name="Mori M."/>
            <person name="Yoshida Y."/>
            <person name="Ohtoshi R."/>
            <person name="Malay A.D."/>
            <person name="Moran D.A.P."/>
            <person name="Tomita M."/>
            <person name="Numata K."/>
            <person name="Arakawa K."/>
        </authorList>
    </citation>
    <scope>NUCLEOTIDE SEQUENCE</scope>
</reference>
<organism evidence="1 2">
    <name type="scientific">Trichonephila clavipes</name>
    <name type="common">Golden silk orbweaver</name>
    <name type="synonym">Nephila clavipes</name>
    <dbReference type="NCBI Taxonomy" id="2585209"/>
    <lineage>
        <taxon>Eukaryota</taxon>
        <taxon>Metazoa</taxon>
        <taxon>Ecdysozoa</taxon>
        <taxon>Arthropoda</taxon>
        <taxon>Chelicerata</taxon>
        <taxon>Arachnida</taxon>
        <taxon>Araneae</taxon>
        <taxon>Araneomorphae</taxon>
        <taxon>Entelegynae</taxon>
        <taxon>Araneoidea</taxon>
        <taxon>Nephilidae</taxon>
        <taxon>Trichonephila</taxon>
    </lineage>
</organism>
<dbReference type="InterPro" id="IPR008042">
    <property type="entry name" value="Retrotrans_Pao"/>
</dbReference>
<evidence type="ECO:0000313" key="1">
    <source>
        <dbReference type="EMBL" id="GFY09994.1"/>
    </source>
</evidence>
<dbReference type="PANTHER" id="PTHR22955:SF77">
    <property type="entry name" value="ASPARTIC PUTATIVE DOMAIN-CONTAINING PROTEIN-RELATED"/>
    <property type="match status" value="1"/>
</dbReference>
<accession>A0A8X6VET4</accession>
<dbReference type="AlphaFoldDB" id="A0A8X6VET4"/>
<dbReference type="Proteomes" id="UP000887159">
    <property type="component" value="Unassembled WGS sequence"/>
</dbReference>
<gene>
    <name evidence="1" type="primary">AVEN_270133_1</name>
    <name evidence="1" type="ORF">TNCV_3699551</name>
</gene>
<sequence>MIPLLTKANVSLNRSYTKRDVLSQIARIYDPFGLLGPVISKAKIFMQQLWLLKLDWFEILPPDILQQWEDFIKTQTGLEKIKIPSNQMFSKDQCHQCSASRLCTCFL</sequence>
<dbReference type="Pfam" id="PF05380">
    <property type="entry name" value="Peptidase_A17"/>
    <property type="match status" value="1"/>
</dbReference>
<proteinExistence type="predicted"/>
<keyword evidence="2" id="KW-1185">Reference proteome</keyword>
<comment type="caution">
    <text evidence="1">The sequence shown here is derived from an EMBL/GenBank/DDBJ whole genome shotgun (WGS) entry which is preliminary data.</text>
</comment>
<dbReference type="EMBL" id="BMAU01021292">
    <property type="protein sequence ID" value="GFY09994.1"/>
    <property type="molecule type" value="Genomic_DNA"/>
</dbReference>
<name>A0A8X6VET4_TRICX</name>
<dbReference type="PANTHER" id="PTHR22955">
    <property type="entry name" value="RETROTRANSPOSON"/>
    <property type="match status" value="1"/>
</dbReference>